<keyword evidence="2" id="KW-1185">Reference proteome</keyword>
<protein>
    <submittedName>
        <fullName evidence="1">Uncharacterized protein</fullName>
    </submittedName>
</protein>
<sequence>MSANVDLNHRPEPDPILVEIADY</sequence>
<accession>R1GZX9</accession>
<name>R1GZX9_9GAMM</name>
<evidence type="ECO:0000313" key="2">
    <source>
        <dbReference type="Proteomes" id="UP000013526"/>
    </source>
</evidence>
<comment type="caution">
    <text evidence="1">The sequence shown here is derived from an EMBL/GenBank/DDBJ whole genome shotgun (WGS) entry which is preliminary data.</text>
</comment>
<gene>
    <name evidence="1" type="ORF">G113_17068</name>
</gene>
<feature type="non-terminal residue" evidence="1">
    <location>
        <position position="23"/>
    </location>
</feature>
<dbReference type="Proteomes" id="UP000013526">
    <property type="component" value="Unassembled WGS sequence"/>
</dbReference>
<dbReference type="AlphaFoldDB" id="R1GZX9"/>
<dbReference type="EMBL" id="AQGQ01000153">
    <property type="protein sequence ID" value="EOD53921.1"/>
    <property type="molecule type" value="Genomic_DNA"/>
</dbReference>
<evidence type="ECO:0000313" key="1">
    <source>
        <dbReference type="EMBL" id="EOD53921.1"/>
    </source>
</evidence>
<organism evidence="1 2">
    <name type="scientific">Aeromonas molluscorum 848</name>
    <dbReference type="NCBI Taxonomy" id="1268236"/>
    <lineage>
        <taxon>Bacteria</taxon>
        <taxon>Pseudomonadati</taxon>
        <taxon>Pseudomonadota</taxon>
        <taxon>Gammaproteobacteria</taxon>
        <taxon>Aeromonadales</taxon>
        <taxon>Aeromonadaceae</taxon>
        <taxon>Aeromonas</taxon>
    </lineage>
</organism>
<proteinExistence type="predicted"/>
<reference evidence="1 2" key="1">
    <citation type="journal article" date="2013" name="Genome Announc.">
        <title>Draft Genome Sequence of Aeromonas molluscorum Strain 848TT, Isolated from Bivalve Molluscs.</title>
        <authorList>
            <person name="Spataro N."/>
            <person name="Farfan M."/>
            <person name="Albarral V."/>
            <person name="Sanglas A."/>
            <person name="Loren J.G."/>
            <person name="Fuste M.C."/>
            <person name="Bosch E."/>
        </authorList>
    </citation>
    <scope>NUCLEOTIDE SEQUENCE [LARGE SCALE GENOMIC DNA]</scope>
    <source>
        <strain evidence="1 2">848</strain>
    </source>
</reference>